<name>C9ZJW3_TRYB9</name>
<feature type="compositionally biased region" description="Polar residues" evidence="1">
    <location>
        <begin position="302"/>
        <end position="318"/>
    </location>
</feature>
<dbReference type="GeneID" id="23859459"/>
<dbReference type="KEGG" id="tbg:TbgDal_III660"/>
<dbReference type="AlphaFoldDB" id="C9ZJW3"/>
<sequence>MNSEEGRHHTLSSFLASTLESHVRSIRQEALTVCINHAQCELLSRRLQQVYNTLRKLPNGAPTPQLLTVFASADMLVQRMRHGGWLLLLERHLTCRALFAALFERIPCVWQLQMTDSWVGEDLLAVRADEQVDARVYLEKLGGWADVESRMDRARGSFDSSSGEESDTGETRGGAPPDALTEQDVIDMFRRQTLSRWRVPLEDLTPPGEDVPPPPYADSELHVFSLYNGYRYGKTPVLLYQLEQTANRTIPPTTVTNFVQDMVARARWCHPNLVPFTGAFTEKVPFLCQPDDDNDCDPDVDTSSQFSGENSSRSQSANGCDATEENVTAADDGGVGPSSAPVLDLGYMIEDMKYLKAELLNEESPYLTSYVVREVDNYIGNETFKTLHEVLFVERRPFTVREAIAITLQVADALQYILMEEGNMPEEVLDAWTVVSPSNIYVCPITVPRRSQHECCHEPGEFGGSAWPTCDDGYGDIQEEYDHDMVAPPFCGSSVQQRRCVELFAPGGWAAMYNPPVYVDGGPYSRWRPHPHASCRPTYAMAQLLLALVNNEPPYRLLTKQEELARHVFEADNMNDDDNVSVSVRVSIPVGSIVPRRLPVALRKLCSHAMHLRDPHRRGEAWDGLSLSDFRNLLWESYISLSNSMDTAGMLPGMEDDAQATVVPVGERVEMGFSRESSVTRERAPGPTLDDYGEFPSRES</sequence>
<dbReference type="Proteomes" id="UP000002316">
    <property type="component" value="Chromosome 3"/>
</dbReference>
<proteinExistence type="predicted"/>
<feature type="region of interest" description="Disordered" evidence="1">
    <location>
        <begin position="155"/>
        <end position="180"/>
    </location>
</feature>
<dbReference type="OrthoDB" id="239992at2759"/>
<protein>
    <submittedName>
        <fullName evidence="2">Uncharacterized protein</fullName>
    </submittedName>
</protein>
<evidence type="ECO:0000313" key="2">
    <source>
        <dbReference type="EMBL" id="CBH09727.1"/>
    </source>
</evidence>
<dbReference type="VEuPathDB" id="TriTrypDB:Tbg972.3.660"/>
<evidence type="ECO:0000256" key="1">
    <source>
        <dbReference type="SAM" id="MobiDB-lite"/>
    </source>
</evidence>
<dbReference type="RefSeq" id="XP_011772020.1">
    <property type="nucleotide sequence ID" value="XM_011773718.1"/>
</dbReference>
<accession>C9ZJW3</accession>
<dbReference type="EMBL" id="FN554966">
    <property type="protein sequence ID" value="CBH09727.1"/>
    <property type="molecule type" value="Genomic_DNA"/>
</dbReference>
<gene>
    <name evidence="2" type="ORF">TbgDal_III660</name>
</gene>
<feature type="region of interest" description="Disordered" evidence="1">
    <location>
        <begin position="673"/>
        <end position="700"/>
    </location>
</feature>
<organism evidence="2 3">
    <name type="scientific">Trypanosoma brucei gambiense (strain MHOM/CI/86/DAL972)</name>
    <dbReference type="NCBI Taxonomy" id="679716"/>
    <lineage>
        <taxon>Eukaryota</taxon>
        <taxon>Discoba</taxon>
        <taxon>Euglenozoa</taxon>
        <taxon>Kinetoplastea</taxon>
        <taxon>Metakinetoplastina</taxon>
        <taxon>Trypanosomatida</taxon>
        <taxon>Trypanosomatidae</taxon>
        <taxon>Trypanosoma</taxon>
    </lineage>
</organism>
<feature type="region of interest" description="Disordered" evidence="1">
    <location>
        <begin position="295"/>
        <end position="335"/>
    </location>
</feature>
<evidence type="ECO:0000313" key="3">
    <source>
        <dbReference type="Proteomes" id="UP000002316"/>
    </source>
</evidence>
<reference evidence="3" key="1">
    <citation type="journal article" date="2010" name="PLoS Negl. Trop. Dis.">
        <title>The genome sequence of Trypanosoma brucei gambiense, causative agent of chronic human african trypanosomiasis.</title>
        <authorList>
            <person name="Jackson A.P."/>
            <person name="Sanders M."/>
            <person name="Berry A."/>
            <person name="McQuillan J."/>
            <person name="Aslett M.A."/>
            <person name="Quail M.A."/>
            <person name="Chukualim B."/>
            <person name="Capewell P."/>
            <person name="MacLeod A."/>
            <person name="Melville S.E."/>
            <person name="Gibson W."/>
            <person name="Barry J.D."/>
            <person name="Berriman M."/>
            <person name="Hertz-Fowler C."/>
        </authorList>
    </citation>
    <scope>NUCLEOTIDE SEQUENCE [LARGE SCALE GENOMIC DNA]</scope>
    <source>
        <strain evidence="3">MHOM/CI/86/DAL972</strain>
    </source>
</reference>